<dbReference type="RefSeq" id="WP_124146848.1">
    <property type="nucleotide sequence ID" value="NZ_CAWOKI010000203.1"/>
</dbReference>
<protein>
    <submittedName>
        <fullName evidence="1">Uncharacterized protein</fullName>
    </submittedName>
</protein>
<comment type="caution">
    <text evidence="1">The sequence shown here is derived from an EMBL/GenBank/DDBJ whole genome shotgun (WGS) entry which is preliminary data.</text>
</comment>
<organism evidence="1 2">
    <name type="scientific">Okeania hirsuta</name>
    <dbReference type="NCBI Taxonomy" id="1458930"/>
    <lineage>
        <taxon>Bacteria</taxon>
        <taxon>Bacillati</taxon>
        <taxon>Cyanobacteriota</taxon>
        <taxon>Cyanophyceae</taxon>
        <taxon>Oscillatoriophycideae</taxon>
        <taxon>Oscillatoriales</taxon>
        <taxon>Microcoleaceae</taxon>
        <taxon>Okeania</taxon>
    </lineage>
</organism>
<dbReference type="Proteomes" id="UP000269154">
    <property type="component" value="Unassembled WGS sequence"/>
</dbReference>
<dbReference type="AlphaFoldDB" id="A0A3N6QIR9"/>
<sequence>MALYEEGAEANYLNGDFGQMEKLVDIVLEKAAQLLDKIKVYEIKIEAGITQSKLQEASC</sequence>
<evidence type="ECO:0000313" key="2">
    <source>
        <dbReference type="Proteomes" id="UP000269154"/>
    </source>
</evidence>
<dbReference type="EMBL" id="RCBY01000110">
    <property type="protein sequence ID" value="RQH37040.1"/>
    <property type="molecule type" value="Genomic_DNA"/>
</dbReference>
<evidence type="ECO:0000313" key="1">
    <source>
        <dbReference type="EMBL" id="RQH37040.1"/>
    </source>
</evidence>
<name>A0A3N6QIR9_9CYAN</name>
<proteinExistence type="predicted"/>
<accession>A0A3N6QIR9</accession>
<gene>
    <name evidence="1" type="ORF">D5R40_18555</name>
</gene>
<keyword evidence="2" id="KW-1185">Reference proteome</keyword>
<reference evidence="1 2" key="1">
    <citation type="journal article" date="2018" name="ACS Chem. Biol.">
        <title>Ketoreductase domain dysfunction expands chemodiversity: malyngamide biosynthesis in the cyanobacterium Okeania hirsuta.</title>
        <authorList>
            <person name="Moss N.A."/>
            <person name="Leao T."/>
            <person name="Rankin M."/>
            <person name="McCullough T.M."/>
            <person name="Qu P."/>
            <person name="Korobeynikov A."/>
            <person name="Smith J.L."/>
            <person name="Gerwick L."/>
            <person name="Gerwick W.H."/>
        </authorList>
    </citation>
    <scope>NUCLEOTIDE SEQUENCE [LARGE SCALE GENOMIC DNA]</scope>
    <source>
        <strain evidence="1 2">PAB10Feb10-1</strain>
    </source>
</reference>